<dbReference type="Proteomes" id="UP000000311">
    <property type="component" value="Unassembled WGS sequence"/>
</dbReference>
<keyword evidence="1" id="KW-1133">Transmembrane helix</keyword>
<feature type="transmembrane region" description="Helical" evidence="1">
    <location>
        <begin position="49"/>
        <end position="71"/>
    </location>
</feature>
<evidence type="ECO:0000313" key="2">
    <source>
        <dbReference type="EMBL" id="EFN67528.1"/>
    </source>
</evidence>
<organism evidence="3">
    <name type="scientific">Camponotus floridanus</name>
    <name type="common">Florida carpenter ant</name>
    <dbReference type="NCBI Taxonomy" id="104421"/>
    <lineage>
        <taxon>Eukaryota</taxon>
        <taxon>Metazoa</taxon>
        <taxon>Ecdysozoa</taxon>
        <taxon>Arthropoda</taxon>
        <taxon>Hexapoda</taxon>
        <taxon>Insecta</taxon>
        <taxon>Pterygota</taxon>
        <taxon>Neoptera</taxon>
        <taxon>Endopterygota</taxon>
        <taxon>Hymenoptera</taxon>
        <taxon>Apocrita</taxon>
        <taxon>Aculeata</taxon>
        <taxon>Formicoidea</taxon>
        <taxon>Formicidae</taxon>
        <taxon>Formicinae</taxon>
        <taxon>Camponotus</taxon>
    </lineage>
</organism>
<evidence type="ECO:0000313" key="3">
    <source>
        <dbReference type="Proteomes" id="UP000000311"/>
    </source>
</evidence>
<dbReference type="OrthoDB" id="10452338at2759"/>
<accession>E2AG37</accession>
<evidence type="ECO:0000256" key="1">
    <source>
        <dbReference type="SAM" id="Phobius"/>
    </source>
</evidence>
<dbReference type="InParanoid" id="E2AG37"/>
<reference evidence="2 3" key="1">
    <citation type="journal article" date="2010" name="Science">
        <title>Genomic comparison of the ants Camponotus floridanus and Harpegnathos saltator.</title>
        <authorList>
            <person name="Bonasio R."/>
            <person name="Zhang G."/>
            <person name="Ye C."/>
            <person name="Mutti N.S."/>
            <person name="Fang X."/>
            <person name="Qin N."/>
            <person name="Donahue G."/>
            <person name="Yang P."/>
            <person name="Li Q."/>
            <person name="Li C."/>
            <person name="Zhang P."/>
            <person name="Huang Z."/>
            <person name="Berger S.L."/>
            <person name="Reinberg D."/>
            <person name="Wang J."/>
            <person name="Liebig J."/>
        </authorList>
    </citation>
    <scope>NUCLEOTIDE SEQUENCE [LARGE SCALE GENOMIC DNA]</scope>
    <source>
        <strain evidence="3">C129</strain>
    </source>
</reference>
<dbReference type="AlphaFoldDB" id="E2AG37"/>
<name>E2AG37_CAMFO</name>
<keyword evidence="3" id="KW-1185">Reference proteome</keyword>
<sequence length="76" mass="8923">MILSWIDEMVAITLECSSSKGTEKSSDEAKSRMFLASIIRHMKIIQRTITWNVISFFLNVHLIYYLLLFIYCLFPT</sequence>
<keyword evidence="1" id="KW-0472">Membrane</keyword>
<dbReference type="EMBL" id="GL439266">
    <property type="protein sequence ID" value="EFN67528.1"/>
    <property type="molecule type" value="Genomic_DNA"/>
</dbReference>
<proteinExistence type="predicted"/>
<gene>
    <name evidence="2" type="ORF">EAG_16209</name>
</gene>
<keyword evidence="1" id="KW-0812">Transmembrane</keyword>
<protein>
    <submittedName>
        <fullName evidence="2">Uncharacterized protein</fullName>
    </submittedName>
</protein>